<evidence type="ECO:0000256" key="2">
    <source>
        <dbReference type="ARBA" id="ARBA00022723"/>
    </source>
</evidence>
<dbReference type="CDD" id="cd00067">
    <property type="entry name" value="GAL4"/>
    <property type="match status" value="1"/>
</dbReference>
<dbReference type="SMART" id="SM00066">
    <property type="entry name" value="GAL4"/>
    <property type="match status" value="1"/>
</dbReference>
<dbReference type="GO" id="GO:0000981">
    <property type="term" value="F:DNA-binding transcription factor activity, RNA polymerase II-specific"/>
    <property type="evidence" value="ECO:0007669"/>
    <property type="project" value="InterPro"/>
</dbReference>
<accession>A0A9P4MMR6</accession>
<dbReference type="SUPFAM" id="SSF57701">
    <property type="entry name" value="Zn2/Cys6 DNA-binding domain"/>
    <property type="match status" value="1"/>
</dbReference>
<dbReference type="PROSITE" id="PS50048">
    <property type="entry name" value="ZN2_CY6_FUNGAL_2"/>
    <property type="match status" value="1"/>
</dbReference>
<gene>
    <name evidence="10" type="ORF">K461DRAFT_266744</name>
</gene>
<dbReference type="PANTHER" id="PTHR47782">
    <property type="entry name" value="ZN(II)2CYS6 TRANSCRIPTION FACTOR (EUROFUNG)-RELATED"/>
    <property type="match status" value="1"/>
</dbReference>
<dbReference type="Proteomes" id="UP000799439">
    <property type="component" value="Unassembled WGS sequence"/>
</dbReference>
<evidence type="ECO:0000313" key="10">
    <source>
        <dbReference type="EMBL" id="KAF2155474.1"/>
    </source>
</evidence>
<evidence type="ECO:0000256" key="5">
    <source>
        <dbReference type="ARBA" id="ARBA00023125"/>
    </source>
</evidence>
<evidence type="ECO:0000256" key="3">
    <source>
        <dbReference type="ARBA" id="ARBA00022833"/>
    </source>
</evidence>
<dbReference type="Pfam" id="PF00172">
    <property type="entry name" value="Zn_clus"/>
    <property type="match status" value="1"/>
</dbReference>
<dbReference type="GO" id="GO:0008270">
    <property type="term" value="F:zinc ion binding"/>
    <property type="evidence" value="ECO:0007669"/>
    <property type="project" value="InterPro"/>
</dbReference>
<evidence type="ECO:0000256" key="1">
    <source>
        <dbReference type="ARBA" id="ARBA00004123"/>
    </source>
</evidence>
<dbReference type="AlphaFoldDB" id="A0A9P4MMR6"/>
<name>A0A9P4MMR6_9PEZI</name>
<protein>
    <recommendedName>
        <fullName evidence="9">Zn(2)-C6 fungal-type domain-containing protein</fullName>
    </recommendedName>
</protein>
<dbReference type="PANTHER" id="PTHR47782:SF1">
    <property type="entry name" value="PYRIMIDINE PATHWAY REGULATORY PROTEIN 1"/>
    <property type="match status" value="1"/>
</dbReference>
<organism evidence="10 11">
    <name type="scientific">Myriangium duriaei CBS 260.36</name>
    <dbReference type="NCBI Taxonomy" id="1168546"/>
    <lineage>
        <taxon>Eukaryota</taxon>
        <taxon>Fungi</taxon>
        <taxon>Dikarya</taxon>
        <taxon>Ascomycota</taxon>
        <taxon>Pezizomycotina</taxon>
        <taxon>Dothideomycetes</taxon>
        <taxon>Dothideomycetidae</taxon>
        <taxon>Myriangiales</taxon>
        <taxon>Myriangiaceae</taxon>
        <taxon>Myriangium</taxon>
    </lineage>
</organism>
<dbReference type="InterPro" id="IPR052202">
    <property type="entry name" value="Yeast_MetPath_Reg"/>
</dbReference>
<evidence type="ECO:0000256" key="7">
    <source>
        <dbReference type="ARBA" id="ARBA00023242"/>
    </source>
</evidence>
<evidence type="ECO:0000313" key="11">
    <source>
        <dbReference type="Proteomes" id="UP000799439"/>
    </source>
</evidence>
<feature type="compositionally biased region" description="Low complexity" evidence="8">
    <location>
        <begin position="130"/>
        <end position="140"/>
    </location>
</feature>
<sequence length="751" mass="83261">MSEIGTSGAPAPPNARRIRRLRTACARCQRRKIRCDADAPSCAACAKAAAECVYEGTPPVYRRRQQSHDPSPVHNETSLAGRIRWLESVVRQEAPHFDLANASAGQSDPQALHEDSHSDIDGPANSAATSSAHGDSMASSSHHDVACGAVASTTPRLPVNNTITSPSTGSLSHEVGLVSLSAGADPKYVGPSSGYFLTQMLSAASRTTRARNDATNSAAHNVRVQRDRDLSMRVFNDAQYSLPKTKELTQQLSETFFHTVHLQYPFMHQPTHQRLIDQVYESAVNSVDDIAYFQVTMVLSISALITSRRSRVELPANGWCAAALARFNSVQVENSLEGLQSLLLLLVYAMHSPSSKFNAWFINYQCIAMVLDLGLQRDPGNAAPLSRHQREMRTRIFWVVYSLDRRLSTMMGRPIGLRDEACDLRLPADLDDFSLDQQGQPATRHSQPTHMTFAIHFFKLARINSEIKYVSHSVQRNTPAYAYPAIRDIIHWQDDVNRQLDEWASNIPANPGRDLQYTQTLCKIQYYTTKMLLLLPSPGIPAPRPECQRGCYKSSVGAIRLFNSLYAQDMLIYNWNTCHSVILHTFCLVYCVVALPSLAYETSLEGLTADLRAAFDILSATGEHWAGAKRSRDLLEDIAGRALQVMSEKRLGSQVTVSRQSRNDNPAHDTRGSVVTGDNDTPTTVHQGITNTAEDLLDATTISQEQFDHFYSTFFDGSSTFVENLDFVSHDFDISHLFTEAFDVSAMTDDA</sequence>
<dbReference type="GO" id="GO:0043565">
    <property type="term" value="F:sequence-specific DNA binding"/>
    <property type="evidence" value="ECO:0007669"/>
    <property type="project" value="TreeGrafter"/>
</dbReference>
<dbReference type="GO" id="GO:0006351">
    <property type="term" value="P:DNA-templated transcription"/>
    <property type="evidence" value="ECO:0007669"/>
    <property type="project" value="InterPro"/>
</dbReference>
<feature type="domain" description="Zn(2)-C6 fungal-type" evidence="9">
    <location>
        <begin position="24"/>
        <end position="54"/>
    </location>
</feature>
<dbReference type="EMBL" id="ML996083">
    <property type="protein sequence ID" value="KAF2155474.1"/>
    <property type="molecule type" value="Genomic_DNA"/>
</dbReference>
<dbReference type="OrthoDB" id="25921at2759"/>
<dbReference type="SMART" id="SM00906">
    <property type="entry name" value="Fungal_trans"/>
    <property type="match status" value="1"/>
</dbReference>
<proteinExistence type="predicted"/>
<dbReference type="Gene3D" id="4.10.240.10">
    <property type="entry name" value="Zn(2)-C6 fungal-type DNA-binding domain"/>
    <property type="match status" value="1"/>
</dbReference>
<dbReference type="GO" id="GO:0005634">
    <property type="term" value="C:nucleus"/>
    <property type="evidence" value="ECO:0007669"/>
    <property type="project" value="UniProtKB-SubCell"/>
</dbReference>
<dbReference type="InterPro" id="IPR007219">
    <property type="entry name" value="XnlR_reg_dom"/>
</dbReference>
<dbReference type="InterPro" id="IPR001138">
    <property type="entry name" value="Zn2Cys6_DnaBD"/>
</dbReference>
<keyword evidence="2" id="KW-0479">Metal-binding</keyword>
<dbReference type="GO" id="GO:0045944">
    <property type="term" value="P:positive regulation of transcription by RNA polymerase II"/>
    <property type="evidence" value="ECO:0007669"/>
    <property type="project" value="TreeGrafter"/>
</dbReference>
<dbReference type="Pfam" id="PF04082">
    <property type="entry name" value="Fungal_trans"/>
    <property type="match status" value="1"/>
</dbReference>
<keyword evidence="5" id="KW-0238">DNA-binding</keyword>
<keyword evidence="6" id="KW-0804">Transcription</keyword>
<keyword evidence="3" id="KW-0862">Zinc</keyword>
<evidence type="ECO:0000259" key="9">
    <source>
        <dbReference type="PROSITE" id="PS50048"/>
    </source>
</evidence>
<evidence type="ECO:0000256" key="8">
    <source>
        <dbReference type="SAM" id="MobiDB-lite"/>
    </source>
</evidence>
<dbReference type="PRINTS" id="PR00755">
    <property type="entry name" value="AFLATOXINBRP"/>
</dbReference>
<keyword evidence="7" id="KW-0539">Nucleus</keyword>
<dbReference type="CDD" id="cd12148">
    <property type="entry name" value="fungal_TF_MHR"/>
    <property type="match status" value="1"/>
</dbReference>
<reference evidence="10" key="1">
    <citation type="journal article" date="2020" name="Stud. Mycol.">
        <title>101 Dothideomycetes genomes: a test case for predicting lifestyles and emergence of pathogens.</title>
        <authorList>
            <person name="Haridas S."/>
            <person name="Albert R."/>
            <person name="Binder M."/>
            <person name="Bloem J."/>
            <person name="Labutti K."/>
            <person name="Salamov A."/>
            <person name="Andreopoulos B."/>
            <person name="Baker S."/>
            <person name="Barry K."/>
            <person name="Bills G."/>
            <person name="Bluhm B."/>
            <person name="Cannon C."/>
            <person name="Castanera R."/>
            <person name="Culley D."/>
            <person name="Daum C."/>
            <person name="Ezra D."/>
            <person name="Gonzalez J."/>
            <person name="Henrissat B."/>
            <person name="Kuo A."/>
            <person name="Liang C."/>
            <person name="Lipzen A."/>
            <person name="Lutzoni F."/>
            <person name="Magnuson J."/>
            <person name="Mondo S."/>
            <person name="Nolan M."/>
            <person name="Ohm R."/>
            <person name="Pangilinan J."/>
            <person name="Park H.-J."/>
            <person name="Ramirez L."/>
            <person name="Alfaro M."/>
            <person name="Sun H."/>
            <person name="Tritt A."/>
            <person name="Yoshinaga Y."/>
            <person name="Zwiers L.-H."/>
            <person name="Turgeon B."/>
            <person name="Goodwin S."/>
            <person name="Spatafora J."/>
            <person name="Crous P."/>
            <person name="Grigoriev I."/>
        </authorList>
    </citation>
    <scope>NUCLEOTIDE SEQUENCE</scope>
    <source>
        <strain evidence="10">CBS 260.36</strain>
    </source>
</reference>
<feature type="region of interest" description="Disordered" evidence="8">
    <location>
        <begin position="650"/>
        <end position="684"/>
    </location>
</feature>
<comment type="subcellular location">
    <subcellularLocation>
        <location evidence="1">Nucleus</location>
    </subcellularLocation>
</comment>
<feature type="region of interest" description="Disordered" evidence="8">
    <location>
        <begin position="101"/>
        <end position="144"/>
    </location>
</feature>
<evidence type="ECO:0000256" key="6">
    <source>
        <dbReference type="ARBA" id="ARBA00023163"/>
    </source>
</evidence>
<dbReference type="InterPro" id="IPR036864">
    <property type="entry name" value="Zn2-C6_fun-type_DNA-bd_sf"/>
</dbReference>
<feature type="compositionally biased region" description="Basic and acidic residues" evidence="8">
    <location>
        <begin position="111"/>
        <end position="120"/>
    </location>
</feature>
<evidence type="ECO:0000256" key="4">
    <source>
        <dbReference type="ARBA" id="ARBA00023015"/>
    </source>
</evidence>
<comment type="caution">
    <text evidence="10">The sequence shown here is derived from an EMBL/GenBank/DDBJ whole genome shotgun (WGS) entry which is preliminary data.</text>
</comment>
<feature type="compositionally biased region" description="Basic and acidic residues" evidence="8">
    <location>
        <begin position="661"/>
        <end position="671"/>
    </location>
</feature>
<keyword evidence="4" id="KW-0805">Transcription regulation</keyword>
<keyword evidence="11" id="KW-1185">Reference proteome</keyword>